<reference evidence="1" key="4">
    <citation type="submission" date="2019-03" db="UniProtKB">
        <authorList>
            <consortium name="EnsemblPlants"/>
        </authorList>
    </citation>
    <scope>IDENTIFICATION</scope>
</reference>
<reference evidence="1" key="5">
    <citation type="journal article" date="2021" name="G3 (Bethesda)">
        <title>Aegilops tauschii genome assembly Aet v5.0 features greater sequence contiguity and improved annotation.</title>
        <authorList>
            <person name="Wang L."/>
            <person name="Zhu T."/>
            <person name="Rodriguez J.C."/>
            <person name="Deal K.R."/>
            <person name="Dubcovsky J."/>
            <person name="McGuire P.E."/>
            <person name="Lux T."/>
            <person name="Spannagl M."/>
            <person name="Mayer K.F.X."/>
            <person name="Baldrich P."/>
            <person name="Meyers B.C."/>
            <person name="Huo N."/>
            <person name="Gu Y.Q."/>
            <person name="Zhou H."/>
            <person name="Devos K.M."/>
            <person name="Bennetzen J.L."/>
            <person name="Unver T."/>
            <person name="Budak H."/>
            <person name="Gulick P.J."/>
            <person name="Galiba G."/>
            <person name="Kalapos B."/>
            <person name="Nelson D.R."/>
            <person name="Li P."/>
            <person name="You F.M."/>
            <person name="Luo M.C."/>
            <person name="Dvorak J."/>
        </authorList>
    </citation>
    <scope>NUCLEOTIDE SEQUENCE [LARGE SCALE GENOMIC DNA]</scope>
    <source>
        <strain evidence="1">cv. AL8/78</strain>
    </source>
</reference>
<evidence type="ECO:0000313" key="1">
    <source>
        <dbReference type="EnsemblPlants" id="AET4Gv20356600.17"/>
    </source>
</evidence>
<name>A0A453HYF1_AEGTS</name>
<accession>A0A453HYF1</accession>
<dbReference type="EnsemblPlants" id="AET4Gv20356600.17">
    <property type="protein sequence ID" value="AET4Gv20356600.17"/>
    <property type="gene ID" value="AET4Gv20356600"/>
</dbReference>
<reference evidence="1" key="3">
    <citation type="journal article" date="2017" name="Nature">
        <title>Genome sequence of the progenitor of the wheat D genome Aegilops tauschii.</title>
        <authorList>
            <person name="Luo M.C."/>
            <person name="Gu Y.Q."/>
            <person name="Puiu D."/>
            <person name="Wang H."/>
            <person name="Twardziok S.O."/>
            <person name="Deal K.R."/>
            <person name="Huo N."/>
            <person name="Zhu T."/>
            <person name="Wang L."/>
            <person name="Wang Y."/>
            <person name="McGuire P.E."/>
            <person name="Liu S."/>
            <person name="Long H."/>
            <person name="Ramasamy R.K."/>
            <person name="Rodriguez J.C."/>
            <person name="Van S.L."/>
            <person name="Yuan L."/>
            <person name="Wang Z."/>
            <person name="Xia Z."/>
            <person name="Xiao L."/>
            <person name="Anderson O.D."/>
            <person name="Ouyang S."/>
            <person name="Liang Y."/>
            <person name="Zimin A.V."/>
            <person name="Pertea G."/>
            <person name="Qi P."/>
            <person name="Bennetzen J.L."/>
            <person name="Dai X."/>
            <person name="Dawson M.W."/>
            <person name="Muller H.G."/>
            <person name="Kugler K."/>
            <person name="Rivarola-Duarte L."/>
            <person name="Spannagl M."/>
            <person name="Mayer K.F.X."/>
            <person name="Lu F.H."/>
            <person name="Bevan M.W."/>
            <person name="Leroy P."/>
            <person name="Li P."/>
            <person name="You F.M."/>
            <person name="Sun Q."/>
            <person name="Liu Z."/>
            <person name="Lyons E."/>
            <person name="Wicker T."/>
            <person name="Salzberg S.L."/>
            <person name="Devos K.M."/>
            <person name="Dvorak J."/>
        </authorList>
    </citation>
    <scope>NUCLEOTIDE SEQUENCE [LARGE SCALE GENOMIC DNA]</scope>
    <source>
        <strain evidence="1">cv. AL8/78</strain>
    </source>
</reference>
<protein>
    <submittedName>
        <fullName evidence="1">Uncharacterized protein</fullName>
    </submittedName>
</protein>
<reference evidence="2" key="1">
    <citation type="journal article" date="2014" name="Science">
        <title>Ancient hybridizations among the ancestral genomes of bread wheat.</title>
        <authorList>
            <consortium name="International Wheat Genome Sequencing Consortium,"/>
            <person name="Marcussen T."/>
            <person name="Sandve S.R."/>
            <person name="Heier L."/>
            <person name="Spannagl M."/>
            <person name="Pfeifer M."/>
            <person name="Jakobsen K.S."/>
            <person name="Wulff B.B."/>
            <person name="Steuernagel B."/>
            <person name="Mayer K.F."/>
            <person name="Olsen O.A."/>
        </authorList>
    </citation>
    <scope>NUCLEOTIDE SEQUENCE [LARGE SCALE GENOMIC DNA]</scope>
    <source>
        <strain evidence="2">cv. AL8/78</strain>
    </source>
</reference>
<evidence type="ECO:0000313" key="2">
    <source>
        <dbReference type="Proteomes" id="UP000015105"/>
    </source>
</evidence>
<keyword evidence="2" id="KW-1185">Reference proteome</keyword>
<dbReference type="Gramene" id="AET4Gv20356600.17">
    <property type="protein sequence ID" value="AET4Gv20356600.17"/>
    <property type="gene ID" value="AET4Gv20356600"/>
</dbReference>
<organism evidence="1 2">
    <name type="scientific">Aegilops tauschii subsp. strangulata</name>
    <name type="common">Goatgrass</name>
    <dbReference type="NCBI Taxonomy" id="200361"/>
    <lineage>
        <taxon>Eukaryota</taxon>
        <taxon>Viridiplantae</taxon>
        <taxon>Streptophyta</taxon>
        <taxon>Embryophyta</taxon>
        <taxon>Tracheophyta</taxon>
        <taxon>Spermatophyta</taxon>
        <taxon>Magnoliopsida</taxon>
        <taxon>Liliopsida</taxon>
        <taxon>Poales</taxon>
        <taxon>Poaceae</taxon>
        <taxon>BOP clade</taxon>
        <taxon>Pooideae</taxon>
        <taxon>Triticodae</taxon>
        <taxon>Triticeae</taxon>
        <taxon>Triticinae</taxon>
        <taxon>Aegilops</taxon>
    </lineage>
</organism>
<sequence>LQSKYGSSSKALQASHLFHTSCLLHWNILCLYEVLAD</sequence>
<reference evidence="2" key="2">
    <citation type="journal article" date="2017" name="Nat. Plants">
        <title>The Aegilops tauschii genome reveals multiple impacts of transposons.</title>
        <authorList>
            <person name="Zhao G."/>
            <person name="Zou C."/>
            <person name="Li K."/>
            <person name="Wang K."/>
            <person name="Li T."/>
            <person name="Gao L."/>
            <person name="Zhang X."/>
            <person name="Wang H."/>
            <person name="Yang Z."/>
            <person name="Liu X."/>
            <person name="Jiang W."/>
            <person name="Mao L."/>
            <person name="Kong X."/>
            <person name="Jiao Y."/>
            <person name="Jia J."/>
        </authorList>
    </citation>
    <scope>NUCLEOTIDE SEQUENCE [LARGE SCALE GENOMIC DNA]</scope>
    <source>
        <strain evidence="2">cv. AL8/78</strain>
    </source>
</reference>
<dbReference type="Proteomes" id="UP000015105">
    <property type="component" value="Chromosome 4D"/>
</dbReference>
<proteinExistence type="predicted"/>
<dbReference type="AlphaFoldDB" id="A0A453HYF1"/>